<organism evidence="14 15">
    <name type="scientific">Ascaris lumbricoides</name>
    <name type="common">Giant roundworm</name>
    <dbReference type="NCBI Taxonomy" id="6252"/>
    <lineage>
        <taxon>Eukaryota</taxon>
        <taxon>Metazoa</taxon>
        <taxon>Ecdysozoa</taxon>
        <taxon>Nematoda</taxon>
        <taxon>Chromadorea</taxon>
        <taxon>Rhabditida</taxon>
        <taxon>Spirurina</taxon>
        <taxon>Ascaridomorpha</taxon>
        <taxon>Ascaridoidea</taxon>
        <taxon>Ascarididae</taxon>
        <taxon>Ascaris</taxon>
    </lineage>
</organism>
<name>A0A9J2PGS1_ASCLU</name>
<dbReference type="InterPro" id="IPR038273">
    <property type="entry name" value="Ndc80_sf"/>
</dbReference>
<keyword evidence="9 10" id="KW-0137">Centromere</keyword>
<feature type="coiled-coil region" evidence="11">
    <location>
        <begin position="474"/>
        <end position="610"/>
    </location>
</feature>
<comment type="subunit">
    <text evidence="10">Component of the NDC80 complex.</text>
</comment>
<evidence type="ECO:0000256" key="6">
    <source>
        <dbReference type="ARBA" id="ARBA00023054"/>
    </source>
</evidence>
<dbReference type="GO" id="GO:0051315">
    <property type="term" value="P:attachment of mitotic spindle microtubules to kinetochore"/>
    <property type="evidence" value="ECO:0007669"/>
    <property type="project" value="UniProtKB-UniRule"/>
</dbReference>
<dbReference type="InterPro" id="IPR055260">
    <property type="entry name" value="Ndc80_CH"/>
</dbReference>
<comment type="subcellular location">
    <subcellularLocation>
        <location evidence="10">Chromosome</location>
        <location evidence="10">Centromere</location>
        <location evidence="10">Kinetochore</location>
    </subcellularLocation>
    <subcellularLocation>
        <location evidence="10">Nucleus</location>
    </subcellularLocation>
</comment>
<keyword evidence="2 10" id="KW-0158">Chromosome</keyword>
<keyword evidence="14" id="KW-1185">Reference proteome</keyword>
<feature type="region of interest" description="Disordered" evidence="12">
    <location>
        <begin position="1"/>
        <end position="49"/>
    </location>
</feature>
<dbReference type="GO" id="GO:0051301">
    <property type="term" value="P:cell division"/>
    <property type="evidence" value="ECO:0007669"/>
    <property type="project" value="UniProtKB-UniRule"/>
</dbReference>
<dbReference type="Gene3D" id="1.10.418.30">
    <property type="entry name" value="Ncd80 complex, Ncd80 subunit"/>
    <property type="match status" value="1"/>
</dbReference>
<dbReference type="InterPro" id="IPR005550">
    <property type="entry name" value="Kinetochore_Ndc80"/>
</dbReference>
<evidence type="ECO:0000259" key="13">
    <source>
        <dbReference type="Pfam" id="PF03801"/>
    </source>
</evidence>
<evidence type="ECO:0000256" key="5">
    <source>
        <dbReference type="ARBA" id="ARBA00022838"/>
    </source>
</evidence>
<feature type="compositionally biased region" description="Low complexity" evidence="12">
    <location>
        <begin position="1"/>
        <end position="20"/>
    </location>
</feature>
<feature type="compositionally biased region" description="Polar residues" evidence="12">
    <location>
        <begin position="21"/>
        <end position="49"/>
    </location>
</feature>
<evidence type="ECO:0000313" key="15">
    <source>
        <dbReference type="WBParaSite" id="ALUE_0000920001-mRNA-1"/>
    </source>
</evidence>
<evidence type="ECO:0000256" key="7">
    <source>
        <dbReference type="ARBA" id="ARBA00023242"/>
    </source>
</evidence>
<dbReference type="AlphaFoldDB" id="A0A9J2PGS1"/>
<dbReference type="PANTHER" id="PTHR10643">
    <property type="entry name" value="KINETOCHORE PROTEIN NDC80"/>
    <property type="match status" value="1"/>
</dbReference>
<evidence type="ECO:0000313" key="14">
    <source>
        <dbReference type="Proteomes" id="UP000036681"/>
    </source>
</evidence>
<dbReference type="Pfam" id="PF03801">
    <property type="entry name" value="Ndc80_HEC"/>
    <property type="match status" value="1"/>
</dbReference>
<comment type="function">
    <text evidence="10">Acts as a component of the essential kinetochore-associated NDC80 complex, which is required for chromosome segregation and spindle checkpoint activity.</text>
</comment>
<keyword evidence="5 10" id="KW-0995">Kinetochore</keyword>
<keyword evidence="8 10" id="KW-0131">Cell cycle</keyword>
<dbReference type="GO" id="GO:0031262">
    <property type="term" value="C:Ndc80 complex"/>
    <property type="evidence" value="ECO:0007669"/>
    <property type="project" value="UniProtKB-UniRule"/>
</dbReference>
<keyword evidence="6 11" id="KW-0175">Coiled coil</keyword>
<dbReference type="Proteomes" id="UP000036681">
    <property type="component" value="Unplaced"/>
</dbReference>
<evidence type="ECO:0000256" key="9">
    <source>
        <dbReference type="ARBA" id="ARBA00023328"/>
    </source>
</evidence>
<keyword evidence="3 10" id="KW-0132">Cell division</keyword>
<keyword evidence="4 10" id="KW-0498">Mitosis</keyword>
<keyword evidence="7 10" id="KW-0539">Nucleus</keyword>
<evidence type="ECO:0000256" key="8">
    <source>
        <dbReference type="ARBA" id="ARBA00023306"/>
    </source>
</evidence>
<feature type="coiled-coil region" evidence="11">
    <location>
        <begin position="267"/>
        <end position="398"/>
    </location>
</feature>
<evidence type="ECO:0000256" key="12">
    <source>
        <dbReference type="SAM" id="MobiDB-lite"/>
    </source>
</evidence>
<dbReference type="GO" id="GO:0005634">
    <property type="term" value="C:nucleus"/>
    <property type="evidence" value="ECO:0007669"/>
    <property type="project" value="UniProtKB-SubCell"/>
</dbReference>
<sequence length="616" mass="70193">MYSSGASASSRVRRSSSSSSYTPTSKARNSRMPTSGARNSASRNTNDPTRFSYAGSALSAAASMAPSSAAKRMSSFFKTPKKQMGFKDTRNLMDREVQASMQRKIFDFLVASNYSMVSEKLVRSPTRSDFARMFEFIFLQLDPQYTFQGKIEEEMPRIMRNLGYPVPLKPSTMQTIGAAHTMPHLLGAITWLIDAINFAEKISPQDLLLSSEDDGGQRRSLAYGYTIRCYKKLGDVPGYAADVSIFRSDSDRLLEILEENDEVVATTEELDAREDAAQEEMAEIKGRAVDSEKLEVEFAVAKDDYIKVQQYQNELQETVETVEGKKNVCSATLADLERKVAEVKMDNAAKELQISAQKMDGETARQLRAQKEELNTQLEQLKSEMARIDSDIYELRKMAYKEGMAMRERYGDFLRNFGNVQRHFDMKDDSFESAMQQYSPNEPNFTHFLQEIKEHIASVDKEVSAMIGQFAEDDAKVLEDIKKINEQNDALKEEFSKLRLNIEVKKHGQMLKREDWADELHKVKLELDVAQNELSALHAARNTKVTGHEQLAEMKKLVQNRKIAIREARNEVAHEASAKLERIFEEWDHIKECRAQLREDERALRAAIKRFTAPFD</sequence>
<dbReference type="PANTHER" id="PTHR10643:SF2">
    <property type="entry name" value="KINETOCHORE PROTEIN NDC80 HOMOLOG"/>
    <property type="match status" value="1"/>
</dbReference>
<dbReference type="WBParaSite" id="ALUE_0000920001-mRNA-1">
    <property type="protein sequence ID" value="ALUE_0000920001-mRNA-1"/>
    <property type="gene ID" value="ALUE_0000920001"/>
</dbReference>
<evidence type="ECO:0000256" key="1">
    <source>
        <dbReference type="ARBA" id="ARBA00007050"/>
    </source>
</evidence>
<reference evidence="15" key="1">
    <citation type="submission" date="2023-03" db="UniProtKB">
        <authorList>
            <consortium name="WormBaseParasite"/>
        </authorList>
    </citation>
    <scope>IDENTIFICATION</scope>
</reference>
<comment type="similarity">
    <text evidence="1 10">Belongs to the NDC80/HEC1 family.</text>
</comment>
<evidence type="ECO:0000256" key="2">
    <source>
        <dbReference type="ARBA" id="ARBA00022454"/>
    </source>
</evidence>
<evidence type="ECO:0000256" key="11">
    <source>
        <dbReference type="SAM" id="Coils"/>
    </source>
</evidence>
<evidence type="ECO:0000256" key="3">
    <source>
        <dbReference type="ARBA" id="ARBA00022618"/>
    </source>
</evidence>
<protein>
    <recommendedName>
        <fullName evidence="10">Kinetochore protein NDC80</fullName>
    </recommendedName>
</protein>
<evidence type="ECO:0000256" key="10">
    <source>
        <dbReference type="RuleBase" id="RU368072"/>
    </source>
</evidence>
<feature type="domain" description="Kinetochore protein Ndc80 CH" evidence="13">
    <location>
        <begin position="63"/>
        <end position="201"/>
    </location>
</feature>
<evidence type="ECO:0000256" key="4">
    <source>
        <dbReference type="ARBA" id="ARBA00022776"/>
    </source>
</evidence>
<accession>A0A9J2PGS1</accession>
<proteinExistence type="inferred from homology"/>